<dbReference type="RefSeq" id="WP_141236324.1">
    <property type="nucleotide sequence ID" value="NZ_CAACXN010000014.1"/>
</dbReference>
<reference evidence="1 2" key="1">
    <citation type="submission" date="2020-12" db="EMBL/GenBank/DDBJ databases">
        <title>FDA dAtabase for Regulatory Grade micrObial Sequences (FDA-ARGOS): Supporting development and validation of Infectious Disease Dx tests.</title>
        <authorList>
            <person name="Sproer C."/>
            <person name="Gronow S."/>
            <person name="Severitt S."/>
            <person name="Schroder I."/>
            <person name="Tallon L."/>
            <person name="Sadzewicz L."/>
            <person name="Zhao X."/>
            <person name="Boylan J."/>
            <person name="Ott S."/>
            <person name="Bowen H."/>
            <person name="Vavikolanu K."/>
            <person name="Mehta A."/>
            <person name="Aluvathingal J."/>
            <person name="Nadendla S."/>
            <person name="Lowell S."/>
            <person name="Myers T."/>
            <person name="Yan Y."/>
            <person name="Sichtig H."/>
        </authorList>
    </citation>
    <scope>NUCLEOTIDE SEQUENCE [LARGE SCALE GENOMIC DNA]</scope>
    <source>
        <strain evidence="1 2">FDAARGOS_902</strain>
    </source>
</reference>
<accession>A0A7T2WMQ6</accession>
<dbReference type="Proteomes" id="UP000594979">
    <property type="component" value="Chromosome"/>
</dbReference>
<dbReference type="KEGG" id="bcau:I6G59_13015"/>
<gene>
    <name evidence="1" type="ORF">I6G59_13015</name>
</gene>
<evidence type="ECO:0000313" key="2">
    <source>
        <dbReference type="Proteomes" id="UP000594979"/>
    </source>
</evidence>
<evidence type="ECO:0008006" key="3">
    <source>
        <dbReference type="Google" id="ProtNLM"/>
    </source>
</evidence>
<dbReference type="EMBL" id="CP065682">
    <property type="protein sequence ID" value="QPS32892.1"/>
    <property type="molecule type" value="Genomic_DNA"/>
</dbReference>
<sequence>MSSTMRLITDPAAWIERAFADPDEDVILASPHVVHAFSQRIAEAAAGSARTWAVVTTIDPVAVVRGSLSIDGLQLLLDADVQLQHVDRLRTHCLFVGRRALLGSANLGRADERAVYLDGEEAAAENLASPMELAVELTEDELAEAWAQISRRRSVVVDAQDLDWLRAQVREA</sequence>
<evidence type="ECO:0000313" key="1">
    <source>
        <dbReference type="EMBL" id="QPS32892.1"/>
    </source>
</evidence>
<name>A0A7T2WMQ6_9MICO</name>
<protein>
    <recommendedName>
        <fullName evidence="3">Phospholipase D-like domain-containing protein</fullName>
    </recommendedName>
</protein>
<dbReference type="GeneID" id="99772937"/>
<dbReference type="AlphaFoldDB" id="A0A7T2WMQ6"/>
<organism evidence="1 2">
    <name type="scientific">Brevibacterium casei</name>
    <dbReference type="NCBI Taxonomy" id="33889"/>
    <lineage>
        <taxon>Bacteria</taxon>
        <taxon>Bacillati</taxon>
        <taxon>Actinomycetota</taxon>
        <taxon>Actinomycetes</taxon>
        <taxon>Micrococcales</taxon>
        <taxon>Brevibacteriaceae</taxon>
        <taxon>Brevibacterium</taxon>
    </lineage>
</organism>
<proteinExistence type="predicted"/>